<accession>A0A833HM46</accession>
<reference evidence="3 4" key="1">
    <citation type="submission" date="2019-10" db="EMBL/GenBank/DDBJ databases">
        <title>Alkaliphilus serpentinus sp. nov. and Alkaliphilus pronyensis sp. nov., two novel anaerobic alkaliphilic species isolated from the serpentinized-hosted hydrothermal field of the Prony Bay (New Caledonia).</title>
        <authorList>
            <person name="Postec A."/>
        </authorList>
    </citation>
    <scope>NUCLEOTIDE SEQUENCE [LARGE SCALE GENOMIC DNA]</scope>
    <source>
        <strain evidence="3 4">LacT</strain>
    </source>
</reference>
<feature type="transmembrane region" description="Helical" evidence="2">
    <location>
        <begin position="175"/>
        <end position="198"/>
    </location>
</feature>
<feature type="transmembrane region" description="Helical" evidence="2">
    <location>
        <begin position="101"/>
        <end position="130"/>
    </location>
</feature>
<keyword evidence="4" id="KW-1185">Reference proteome</keyword>
<sequence>MIKDILTIIIFPFPTLFKTTQAISEKIKKLINSSVEKPYSYEYASNNIRIDEKVLLDTLKDTIENKKILEDKAKSTLIAITISSSLIINILRYIQDMKDSAVILSIILAIVGFLSLLYMIVAGVLSLYSIGEINTVAIMYPEDYLLPQQGKNTQIADNIEHNYLHNLKRNNFMTTSYKCIITSISLLVVIFIIATVTLRIGHKKDDLTQEINRQIESINNKISTMSNEISEDKQNIIRIQQRIIYIIERIEITQQKLDNIKESIESINKIIADNPSMVSDEIEKLLFNLEKELKVE</sequence>
<keyword evidence="2" id="KW-1133">Transmembrane helix</keyword>
<dbReference type="EMBL" id="WBZB01000046">
    <property type="protein sequence ID" value="KAB3527201.1"/>
    <property type="molecule type" value="Genomic_DNA"/>
</dbReference>
<organism evidence="3 4">
    <name type="scientific">Alkaliphilus serpentinus</name>
    <dbReference type="NCBI Taxonomy" id="1482731"/>
    <lineage>
        <taxon>Bacteria</taxon>
        <taxon>Bacillati</taxon>
        <taxon>Bacillota</taxon>
        <taxon>Clostridia</taxon>
        <taxon>Peptostreptococcales</taxon>
        <taxon>Natronincolaceae</taxon>
        <taxon>Alkaliphilus</taxon>
    </lineage>
</organism>
<evidence type="ECO:0000313" key="4">
    <source>
        <dbReference type="Proteomes" id="UP000465601"/>
    </source>
</evidence>
<dbReference type="Proteomes" id="UP000465601">
    <property type="component" value="Unassembled WGS sequence"/>
</dbReference>
<keyword evidence="2" id="KW-0472">Membrane</keyword>
<comment type="caution">
    <text evidence="3">The sequence shown here is derived from an EMBL/GenBank/DDBJ whole genome shotgun (WGS) entry which is preliminary data.</text>
</comment>
<keyword evidence="1" id="KW-0175">Coiled coil</keyword>
<proteinExistence type="predicted"/>
<dbReference type="RefSeq" id="WP_151866753.1">
    <property type="nucleotide sequence ID" value="NZ_WBZB01000046.1"/>
</dbReference>
<evidence type="ECO:0000313" key="3">
    <source>
        <dbReference type="EMBL" id="KAB3527201.1"/>
    </source>
</evidence>
<evidence type="ECO:0000256" key="1">
    <source>
        <dbReference type="SAM" id="Coils"/>
    </source>
</evidence>
<name>A0A833HM46_9FIRM</name>
<gene>
    <name evidence="3" type="ORF">F8153_12830</name>
</gene>
<keyword evidence="2" id="KW-0812">Transmembrane</keyword>
<feature type="coiled-coil region" evidence="1">
    <location>
        <begin position="208"/>
        <end position="270"/>
    </location>
</feature>
<evidence type="ECO:0000256" key="2">
    <source>
        <dbReference type="SAM" id="Phobius"/>
    </source>
</evidence>
<dbReference type="AlphaFoldDB" id="A0A833HM46"/>
<protein>
    <submittedName>
        <fullName evidence="3">Uncharacterized protein</fullName>
    </submittedName>
</protein>